<evidence type="ECO:0000313" key="3">
    <source>
        <dbReference type="Proteomes" id="UP000005090"/>
    </source>
</evidence>
<feature type="region of interest" description="Disordered" evidence="1">
    <location>
        <begin position="59"/>
        <end position="80"/>
    </location>
</feature>
<dbReference type="EMBL" id="CM001475">
    <property type="protein sequence ID" value="EIC29542.1"/>
    <property type="molecule type" value="Genomic_DNA"/>
</dbReference>
<dbReference type="STRING" id="686340.Metal_1774"/>
<gene>
    <name evidence="2" type="ORF">Metal_1774</name>
</gene>
<dbReference type="Proteomes" id="UP000005090">
    <property type="component" value="Chromosome"/>
</dbReference>
<evidence type="ECO:0000313" key="2">
    <source>
        <dbReference type="EMBL" id="EIC29542.1"/>
    </source>
</evidence>
<accession>H8GNE9</accession>
<protein>
    <submittedName>
        <fullName evidence="2">Uncharacterized protein</fullName>
    </submittedName>
</protein>
<proteinExistence type="predicted"/>
<name>H8GNE9_METAL</name>
<sequence length="80" mass="9086">MMSLLPETSGITVTEFIDGKKVHSYRLGKSCQQSLDRPRRVRCAYHQCRKVRTAYPTGLDLTAGHPSDGEDFPTRDMKML</sequence>
<keyword evidence="3" id="KW-1185">Reference proteome</keyword>
<evidence type="ECO:0000256" key="1">
    <source>
        <dbReference type="SAM" id="MobiDB-lite"/>
    </source>
</evidence>
<reference evidence="2 3" key="1">
    <citation type="journal article" date="2013" name="Genome Announc.">
        <title>Genome Sequence of the Obligate Gammaproteobacterial Methanotroph Methylomicrobium album Strain BG8.</title>
        <authorList>
            <person name="Kits K.D."/>
            <person name="Kalyuzhnaya M.G."/>
            <person name="Klotz M.G."/>
            <person name="Jetten M.S."/>
            <person name="Op den Camp H.J."/>
            <person name="Vuilleumier S."/>
            <person name="Bringel F."/>
            <person name="Dispirito A.A."/>
            <person name="Murrell J.C."/>
            <person name="Bruce D."/>
            <person name="Cheng J.F."/>
            <person name="Copeland A."/>
            <person name="Goodwin L."/>
            <person name="Hauser L."/>
            <person name="Lajus A."/>
            <person name="Land M.L."/>
            <person name="Lapidus A."/>
            <person name="Lucas S."/>
            <person name="Medigue C."/>
            <person name="Pitluck S."/>
            <person name="Woyke T."/>
            <person name="Zeytun A."/>
            <person name="Stein L.Y."/>
        </authorList>
    </citation>
    <scope>NUCLEOTIDE SEQUENCE [LARGE SCALE GENOMIC DNA]</scope>
    <source>
        <strain evidence="2 3">BG8</strain>
    </source>
</reference>
<dbReference type="HOGENOM" id="CLU_2585600_0_0_6"/>
<dbReference type="AlphaFoldDB" id="H8GNE9"/>
<organism evidence="2 3">
    <name type="scientific">Methylomicrobium album BG8</name>
    <dbReference type="NCBI Taxonomy" id="686340"/>
    <lineage>
        <taxon>Bacteria</taxon>
        <taxon>Pseudomonadati</taxon>
        <taxon>Pseudomonadota</taxon>
        <taxon>Gammaproteobacteria</taxon>
        <taxon>Methylococcales</taxon>
        <taxon>Methylococcaceae</taxon>
        <taxon>Methylomicrobium</taxon>
    </lineage>
</organism>